<evidence type="ECO:0000313" key="5">
    <source>
        <dbReference type="Proteomes" id="UP001056648"/>
    </source>
</evidence>
<feature type="compositionally biased region" description="Polar residues" evidence="1">
    <location>
        <begin position="1"/>
        <end position="18"/>
    </location>
</feature>
<dbReference type="GeneID" id="70689358"/>
<dbReference type="EMBL" id="JABEMD010000001">
    <property type="protein sequence ID" value="NNH09560.1"/>
    <property type="molecule type" value="Genomic_DNA"/>
</dbReference>
<name>A0A6N1BHT1_9BURK</name>
<gene>
    <name evidence="2" type="ORF">HLB16_01520</name>
    <name evidence="3" type="ORF">NDR89_22825</name>
</gene>
<organism evidence="2 4">
    <name type="scientific">Cupriavidus gilardii</name>
    <dbReference type="NCBI Taxonomy" id="82541"/>
    <lineage>
        <taxon>Bacteria</taxon>
        <taxon>Pseudomonadati</taxon>
        <taxon>Pseudomonadota</taxon>
        <taxon>Betaproteobacteria</taxon>
        <taxon>Burkholderiales</taxon>
        <taxon>Burkholderiaceae</taxon>
        <taxon>Cupriavidus</taxon>
    </lineage>
</organism>
<evidence type="ECO:0000313" key="3">
    <source>
        <dbReference type="EMBL" id="USE79430.1"/>
    </source>
</evidence>
<proteinExistence type="predicted"/>
<evidence type="ECO:0000313" key="2">
    <source>
        <dbReference type="EMBL" id="NNH09560.1"/>
    </source>
</evidence>
<keyword evidence="5" id="KW-1185">Reference proteome</keyword>
<reference evidence="2 4" key="1">
    <citation type="submission" date="2020-05" db="EMBL/GenBank/DDBJ databases">
        <title>MicrobeNet Type strains.</title>
        <authorList>
            <person name="Nicholson A.C."/>
        </authorList>
    </citation>
    <scope>NUCLEOTIDE SEQUENCE [LARGE SCALE GENOMIC DNA]</scope>
    <source>
        <strain evidence="2 4">ATCC 700815</strain>
    </source>
</reference>
<dbReference type="Proteomes" id="UP000542973">
    <property type="component" value="Unassembled WGS sequence"/>
</dbReference>
<reference evidence="3" key="2">
    <citation type="submission" date="2022-06" db="EMBL/GenBank/DDBJ databases">
        <title>Complete genome sequence and characterization of Cupriavidus gilardii QJ1 isolated from contaminating cells.</title>
        <authorList>
            <person name="Qi J."/>
        </authorList>
    </citation>
    <scope>NUCLEOTIDE SEQUENCE</scope>
    <source>
        <strain evidence="3">QJ1</strain>
    </source>
</reference>
<dbReference type="RefSeq" id="WP_144425745.1">
    <property type="nucleotide sequence ID" value="NZ_BAAAEB010000007.1"/>
</dbReference>
<dbReference type="Proteomes" id="UP001056648">
    <property type="component" value="Chromosome 2"/>
</dbReference>
<evidence type="ECO:0000313" key="4">
    <source>
        <dbReference type="Proteomes" id="UP000542973"/>
    </source>
</evidence>
<accession>A0A6N1BHT1</accession>
<dbReference type="AlphaFoldDB" id="A0A6N1BHT1"/>
<feature type="region of interest" description="Disordered" evidence="1">
    <location>
        <begin position="1"/>
        <end position="65"/>
    </location>
</feature>
<protein>
    <submittedName>
        <fullName evidence="2">Uncharacterized protein</fullName>
    </submittedName>
</protein>
<sequence>MTQESNTVQRGTKQTTSTLEEKLAQFIPELHGGEAIPSSPIDETPAGAPRSIDLAEASSSKLARP</sequence>
<dbReference type="EMBL" id="CP098736">
    <property type="protein sequence ID" value="USE79430.1"/>
    <property type="molecule type" value="Genomic_DNA"/>
</dbReference>
<evidence type="ECO:0000256" key="1">
    <source>
        <dbReference type="SAM" id="MobiDB-lite"/>
    </source>
</evidence>